<dbReference type="SUPFAM" id="SSF82784">
    <property type="entry name" value="OsmC-like"/>
    <property type="match status" value="1"/>
</dbReference>
<sequence length="142" mass="14975">MFMDRKASARWEGGLKDGKGTVSTESGVLDAKYSFSKRFEDEKGTNPEELIGAAHASCFSMALSMILGEKGYTADAIETSAKVTLSQSDAGFDISKIHLDVVAEISGADDAAFQEAAETAKANCPVSKVLNADISMTAKLKA</sequence>
<dbReference type="Pfam" id="PF02566">
    <property type="entry name" value="OsmC"/>
    <property type="match status" value="1"/>
</dbReference>
<gene>
    <name evidence="1" type="ORF">HZU72_11840</name>
</gene>
<dbReference type="InterPro" id="IPR052707">
    <property type="entry name" value="OsmC_Ohr_Peroxiredoxin"/>
</dbReference>
<dbReference type="GO" id="GO:0006979">
    <property type="term" value="P:response to oxidative stress"/>
    <property type="evidence" value="ECO:0007669"/>
    <property type="project" value="InterPro"/>
</dbReference>
<dbReference type="NCBIfam" id="TIGR03562">
    <property type="entry name" value="osmo_induc_OsmC"/>
    <property type="match status" value="1"/>
</dbReference>
<dbReference type="InterPro" id="IPR015946">
    <property type="entry name" value="KH_dom-like_a/b"/>
</dbReference>
<dbReference type="PANTHER" id="PTHR42830:SF1">
    <property type="entry name" value="OSMOTICALLY INDUCIBLE FAMILY PROTEIN"/>
    <property type="match status" value="1"/>
</dbReference>
<dbReference type="AlphaFoldDB" id="A0A7Z0N8G9"/>
<dbReference type="Gene3D" id="3.30.300.20">
    <property type="match status" value="1"/>
</dbReference>
<accession>A0A7Z0N8G9</accession>
<dbReference type="InterPro" id="IPR019904">
    <property type="entry name" value="Peroxiredoxin_OsmC"/>
</dbReference>
<dbReference type="InterPro" id="IPR036102">
    <property type="entry name" value="OsmC/Ohrsf"/>
</dbReference>
<dbReference type="InterPro" id="IPR003718">
    <property type="entry name" value="OsmC/Ohr_fam"/>
</dbReference>
<dbReference type="EMBL" id="JACCGK010000009">
    <property type="protein sequence ID" value="NYT73114.1"/>
    <property type="molecule type" value="Genomic_DNA"/>
</dbReference>
<reference evidence="1 2" key="1">
    <citation type="submission" date="2020-07" db="EMBL/GenBank/DDBJ databases">
        <title>Halomonas sp. QX-2 draft genome sequence.</title>
        <authorList>
            <person name="Qiu X."/>
        </authorList>
    </citation>
    <scope>NUCLEOTIDE SEQUENCE [LARGE SCALE GENOMIC DNA]</scope>
    <source>
        <strain evidence="1 2">QX-2</strain>
    </source>
</reference>
<keyword evidence="2" id="KW-1185">Reference proteome</keyword>
<evidence type="ECO:0000313" key="2">
    <source>
        <dbReference type="Proteomes" id="UP000520876"/>
    </source>
</evidence>
<dbReference type="GO" id="GO:0004601">
    <property type="term" value="F:peroxidase activity"/>
    <property type="evidence" value="ECO:0007669"/>
    <property type="project" value="InterPro"/>
</dbReference>
<name>A0A7Z0N8G9_9GAMM</name>
<evidence type="ECO:0000313" key="1">
    <source>
        <dbReference type="EMBL" id="NYT73114.1"/>
    </source>
</evidence>
<dbReference type="Proteomes" id="UP000520876">
    <property type="component" value="Unassembled WGS sequence"/>
</dbReference>
<dbReference type="PANTHER" id="PTHR42830">
    <property type="entry name" value="OSMOTICALLY INDUCIBLE FAMILY PROTEIN"/>
    <property type="match status" value="1"/>
</dbReference>
<protein>
    <submittedName>
        <fullName evidence="1">OsmC family protein</fullName>
    </submittedName>
</protein>
<organism evidence="1 2">
    <name type="scientific">Vreelandella sedimenti</name>
    <dbReference type="NCBI Taxonomy" id="2729618"/>
    <lineage>
        <taxon>Bacteria</taxon>
        <taxon>Pseudomonadati</taxon>
        <taxon>Pseudomonadota</taxon>
        <taxon>Gammaproteobacteria</taxon>
        <taxon>Oceanospirillales</taxon>
        <taxon>Halomonadaceae</taxon>
        <taxon>Vreelandella</taxon>
    </lineage>
</organism>
<comment type="caution">
    <text evidence="1">The sequence shown here is derived from an EMBL/GenBank/DDBJ whole genome shotgun (WGS) entry which is preliminary data.</text>
</comment>
<proteinExistence type="predicted"/>